<accession>A0A291G7W2</accession>
<organism evidence="1 2">
    <name type="scientific">Celeribacter ethanolicus</name>
    <dbReference type="NCBI Taxonomy" id="1758178"/>
    <lineage>
        <taxon>Bacteria</taxon>
        <taxon>Pseudomonadati</taxon>
        <taxon>Pseudomonadota</taxon>
        <taxon>Alphaproteobacteria</taxon>
        <taxon>Rhodobacterales</taxon>
        <taxon>Roseobacteraceae</taxon>
        <taxon>Celeribacter</taxon>
    </lineage>
</organism>
<dbReference type="PANTHER" id="PTHR33531:SF10">
    <property type="entry name" value="BLR7895 PROTEIN"/>
    <property type="match status" value="1"/>
</dbReference>
<dbReference type="CDD" id="cd01045">
    <property type="entry name" value="Ferritin_like_AB"/>
    <property type="match status" value="1"/>
</dbReference>
<keyword evidence="2" id="KW-1185">Reference proteome</keyword>
<dbReference type="RefSeq" id="WP_096804550.1">
    <property type="nucleotide sequence ID" value="NZ_CP022196.1"/>
</dbReference>
<name>A0A291G7W2_9RHOB</name>
<dbReference type="STRING" id="1758178.GCA_001550095_03471"/>
<dbReference type="Pfam" id="PF13668">
    <property type="entry name" value="Ferritin_2"/>
    <property type="match status" value="1"/>
</dbReference>
<dbReference type="SUPFAM" id="SSF47240">
    <property type="entry name" value="Ferritin-like"/>
    <property type="match status" value="1"/>
</dbReference>
<dbReference type="AlphaFoldDB" id="A0A291G7W2"/>
<evidence type="ECO:0000313" key="1">
    <source>
        <dbReference type="EMBL" id="ATG46238.1"/>
    </source>
</evidence>
<dbReference type="Proteomes" id="UP000217935">
    <property type="component" value="Chromosome"/>
</dbReference>
<evidence type="ECO:0000313" key="2">
    <source>
        <dbReference type="Proteomes" id="UP000217935"/>
    </source>
</evidence>
<sequence length="164" mass="18581">MSEANKEKLRDVTTVREIMTTATQFEIVARDFYTALTPKVSKNFRWLVEELAEEEQGHVDLFTKLANDPKVSEVMSQKIDRPSADTKFSDCVHTPDLGEAPDDQAVLQYALWRENAAMEQYTELAETAPDGPLKDAFVFLAKEEAEHKAELEKIYDDLVHSGEA</sequence>
<dbReference type="OrthoDB" id="7349688at2"/>
<reference evidence="1 2" key="1">
    <citation type="submission" date="2017-06" db="EMBL/GenBank/DDBJ databases">
        <title>Celeribacter sp. TSPH2 complete genome sequence.</title>
        <authorList>
            <person name="Woo J.-H."/>
            <person name="Kim H.-S."/>
        </authorList>
    </citation>
    <scope>NUCLEOTIDE SEQUENCE [LARGE SCALE GENOMIC DNA]</scope>
    <source>
        <strain evidence="1 2">TSPH2</strain>
    </source>
</reference>
<dbReference type="EMBL" id="CP022196">
    <property type="protein sequence ID" value="ATG46238.1"/>
    <property type="molecule type" value="Genomic_DNA"/>
</dbReference>
<gene>
    <name evidence="1" type="ORF">CEW89_00810</name>
</gene>
<protein>
    <submittedName>
        <fullName evidence="1">Rubrerythrin</fullName>
    </submittedName>
</protein>
<dbReference type="InterPro" id="IPR009078">
    <property type="entry name" value="Ferritin-like_SF"/>
</dbReference>
<dbReference type="PANTHER" id="PTHR33531">
    <property type="entry name" value="RUBRERYTHRIN SUBFAMILY"/>
    <property type="match status" value="1"/>
</dbReference>
<dbReference type="Gene3D" id="1.20.1260.10">
    <property type="match status" value="1"/>
</dbReference>
<dbReference type="InterPro" id="IPR012347">
    <property type="entry name" value="Ferritin-like"/>
</dbReference>
<dbReference type="KEGG" id="ceh:CEW89_00810"/>
<proteinExistence type="predicted"/>